<evidence type="ECO:0000259" key="11">
    <source>
        <dbReference type="SMART" id="SM00891"/>
    </source>
</evidence>
<evidence type="ECO:0000256" key="8">
    <source>
        <dbReference type="ARBA" id="ARBA00023204"/>
    </source>
</evidence>
<keyword evidence="13" id="KW-1185">Reference proteome</keyword>
<dbReference type="InterPro" id="IPR047520">
    <property type="entry name" value="XPF_nuclease"/>
</dbReference>
<dbReference type="EMBL" id="JANBPK010000748">
    <property type="protein sequence ID" value="KAJ2933225.1"/>
    <property type="molecule type" value="Genomic_DNA"/>
</dbReference>
<gene>
    <name evidence="12" type="ORF">H1R20_g3810</name>
</gene>
<keyword evidence="4" id="KW-0255">Endonuclease</keyword>
<dbReference type="GO" id="GO:1901255">
    <property type="term" value="P:nucleotide-excision repair involved in interstrand cross-link repair"/>
    <property type="evidence" value="ECO:0007669"/>
    <property type="project" value="TreeGrafter"/>
</dbReference>
<evidence type="ECO:0000256" key="10">
    <source>
        <dbReference type="SAM" id="MobiDB-lite"/>
    </source>
</evidence>
<feature type="domain" description="ERCC4" evidence="11">
    <location>
        <begin position="740"/>
        <end position="820"/>
    </location>
</feature>
<comment type="subcellular location">
    <subcellularLocation>
        <location evidence="1">Nucleus</location>
    </subcellularLocation>
</comment>
<dbReference type="AlphaFoldDB" id="A0A9W8JEH8"/>
<dbReference type="SUPFAM" id="SSF52980">
    <property type="entry name" value="Restriction endonuclease-like"/>
    <property type="match status" value="1"/>
</dbReference>
<dbReference type="GO" id="GO:0003684">
    <property type="term" value="F:damaged DNA binding"/>
    <property type="evidence" value="ECO:0007669"/>
    <property type="project" value="TreeGrafter"/>
</dbReference>
<dbReference type="Gene3D" id="3.40.50.10130">
    <property type="match status" value="1"/>
</dbReference>
<dbReference type="PANTHER" id="PTHR10150">
    <property type="entry name" value="DNA REPAIR ENDONUCLEASE XPF"/>
    <property type="match status" value="1"/>
</dbReference>
<evidence type="ECO:0000256" key="3">
    <source>
        <dbReference type="ARBA" id="ARBA00022722"/>
    </source>
</evidence>
<keyword evidence="8" id="KW-0234">DNA repair</keyword>
<evidence type="ECO:0000256" key="2">
    <source>
        <dbReference type="ARBA" id="ARBA00010015"/>
    </source>
</evidence>
<protein>
    <recommendedName>
        <fullName evidence="11">ERCC4 domain-containing protein</fullName>
    </recommendedName>
</protein>
<dbReference type="Proteomes" id="UP001140091">
    <property type="component" value="Unassembled WGS sequence"/>
</dbReference>
<accession>A0A9W8JEH8</accession>
<evidence type="ECO:0000256" key="6">
    <source>
        <dbReference type="ARBA" id="ARBA00022801"/>
    </source>
</evidence>
<dbReference type="GO" id="GO:0000724">
    <property type="term" value="P:double-strand break repair via homologous recombination"/>
    <property type="evidence" value="ECO:0007669"/>
    <property type="project" value="TreeGrafter"/>
</dbReference>
<feature type="compositionally biased region" description="Polar residues" evidence="10">
    <location>
        <begin position="551"/>
        <end position="566"/>
    </location>
</feature>
<keyword evidence="9" id="KW-0539">Nucleus</keyword>
<dbReference type="GO" id="GO:0000712">
    <property type="term" value="P:resolution of meiotic recombination intermediates"/>
    <property type="evidence" value="ECO:0007669"/>
    <property type="project" value="TreeGrafter"/>
</dbReference>
<sequence length="985" mass="110210">MSTLLPFHKDIIQEICDPATSDLLVVARGLGLRRIVCSLMQIYDSPKNLVLLVNASPEEETAIGEELGIMGCRRPGLRVVGYETPRQERQALYQGGGLIMVTSRILVVDMLQSDIPIDLISGILVLHAEKVTPLVLEAFVIRLFREKNKNGFVKAFTDQPEHITSGLSPLKNIMKELQIRRVHIYPRFHESIKSSLERRQADVIELSQDMTESMSEIHHAIIQCMTSTLSELKRSNTTLDLDDLNVENAYFKSFNVIVRKQLDPVWHKVGPKTKQLVNDLGTLRNLLYYLLTYDSLQFHAYLETLIAANTTTSTGGVKQHQSPWMLTDAAHIIFESARRRCYTVSSSSVKPAAPVIDLVDDEDAWDALNEAEGIQIDKKGKGKEKKDRRPEWLPTGLDPILEELPKWDLLTQVLDEIEEEIVKLEMMKKSGPRLGSDTVLVMASSTRTCNLITDFLSSHNPTGTKGAKGRDMMMQKLRVYLWWKGKLSQRKEEGKSSFHLPDASSTAASMKDPKGTSLSEALRKKDKEKAERNQSRRRVRGGAPAAVASDGRSTTKSSATGQSSSAPAKPEADVLAEFWSQVTPDASITPFDVSSIALLDLPDLDDNYGLVVPSQTVVVRAYSDDSDDRILAELQPRFIVMYEPNMEFIRRIEVYRSASPGMGVRVYHMVYGSSCEEHKYLAGIRKEKESFERLIKERATMLMPIYEERREGTGRNEEVIKTISSRYAGGRRELNAEPSKVIVDMREFRSTLPSLLHAANILVIPATLTVGDYILTPEICVERKSLSDLVASFNSGRLYTQCELMSAHYKHPVLLIEFEEDKAFSLELITEMKSYVKPTGKYPAKKKPDAAAPNNTTAYSSVSVQSKLVLLTLHFPRLRIIWSSSPFSSSEIFTDLKRNQAEPDPTKAIAVGADDDPDAGRGVNTAAEELVRCLPGVTAKNVKYLMSRVGSVRELCGSSLQEVQQILGVVPGKECWEFMHKGEKQ</sequence>
<evidence type="ECO:0000256" key="5">
    <source>
        <dbReference type="ARBA" id="ARBA00022763"/>
    </source>
</evidence>
<evidence type="ECO:0000256" key="4">
    <source>
        <dbReference type="ARBA" id="ARBA00022759"/>
    </source>
</evidence>
<dbReference type="Gene3D" id="1.10.150.20">
    <property type="entry name" value="5' to 3' exonuclease, C-terminal subdomain"/>
    <property type="match status" value="1"/>
</dbReference>
<evidence type="ECO:0000313" key="12">
    <source>
        <dbReference type="EMBL" id="KAJ2933225.1"/>
    </source>
</evidence>
<evidence type="ECO:0000256" key="7">
    <source>
        <dbReference type="ARBA" id="ARBA00023125"/>
    </source>
</evidence>
<feature type="compositionally biased region" description="Basic and acidic residues" evidence="10">
    <location>
        <begin position="521"/>
        <end position="534"/>
    </location>
</feature>
<dbReference type="InterPro" id="IPR010994">
    <property type="entry name" value="RuvA_2-like"/>
</dbReference>
<name>A0A9W8JEH8_9AGAR</name>
<dbReference type="GO" id="GO:0000110">
    <property type="term" value="C:nucleotide-excision repair factor 1 complex"/>
    <property type="evidence" value="ECO:0007669"/>
    <property type="project" value="TreeGrafter"/>
</dbReference>
<keyword evidence="5" id="KW-0227">DNA damage</keyword>
<dbReference type="CDD" id="cd20078">
    <property type="entry name" value="XPF_nuclease_XPF_euk"/>
    <property type="match status" value="1"/>
</dbReference>
<dbReference type="InterPro" id="IPR006166">
    <property type="entry name" value="ERCC4_domain"/>
</dbReference>
<reference evidence="12" key="1">
    <citation type="submission" date="2022-06" db="EMBL/GenBank/DDBJ databases">
        <title>Genome Sequence of Candolleomyces eurysporus.</title>
        <authorList>
            <person name="Buettner E."/>
        </authorList>
    </citation>
    <scope>NUCLEOTIDE SEQUENCE</scope>
    <source>
        <strain evidence="12">VTCC 930004</strain>
    </source>
</reference>
<organism evidence="12 13">
    <name type="scientific">Candolleomyces eurysporus</name>
    <dbReference type="NCBI Taxonomy" id="2828524"/>
    <lineage>
        <taxon>Eukaryota</taxon>
        <taxon>Fungi</taxon>
        <taxon>Dikarya</taxon>
        <taxon>Basidiomycota</taxon>
        <taxon>Agaricomycotina</taxon>
        <taxon>Agaricomycetes</taxon>
        <taxon>Agaricomycetidae</taxon>
        <taxon>Agaricales</taxon>
        <taxon>Agaricineae</taxon>
        <taxon>Psathyrellaceae</taxon>
        <taxon>Candolleomyces</taxon>
    </lineage>
</organism>
<dbReference type="InterPro" id="IPR011335">
    <property type="entry name" value="Restrct_endonuc-II-like"/>
</dbReference>
<feature type="non-terminal residue" evidence="12">
    <location>
        <position position="1"/>
    </location>
</feature>
<proteinExistence type="inferred from homology"/>
<comment type="caution">
    <text evidence="12">The sequence shown here is derived from an EMBL/GenBank/DDBJ whole genome shotgun (WGS) entry which is preliminary data.</text>
</comment>
<keyword evidence="6" id="KW-0378">Hydrolase</keyword>
<dbReference type="Pfam" id="PF02732">
    <property type="entry name" value="ERCC4"/>
    <property type="match status" value="1"/>
</dbReference>
<evidence type="ECO:0000256" key="1">
    <source>
        <dbReference type="ARBA" id="ARBA00004123"/>
    </source>
</evidence>
<evidence type="ECO:0000256" key="9">
    <source>
        <dbReference type="ARBA" id="ARBA00023242"/>
    </source>
</evidence>
<feature type="region of interest" description="Disordered" evidence="10">
    <location>
        <begin position="493"/>
        <end position="569"/>
    </location>
</feature>
<dbReference type="SUPFAM" id="SSF47781">
    <property type="entry name" value="RuvA domain 2-like"/>
    <property type="match status" value="1"/>
</dbReference>
<evidence type="ECO:0000313" key="13">
    <source>
        <dbReference type="Proteomes" id="UP001140091"/>
    </source>
</evidence>
<dbReference type="PANTHER" id="PTHR10150:SF0">
    <property type="entry name" value="DNA REPAIR ENDONUCLEASE XPF"/>
    <property type="match status" value="1"/>
</dbReference>
<dbReference type="OrthoDB" id="361020at2759"/>
<dbReference type="FunFam" id="3.40.50.10130:FF:000002">
    <property type="entry name" value="DNA repair endonuclease XPF"/>
    <property type="match status" value="1"/>
</dbReference>
<comment type="similarity">
    <text evidence="2">Belongs to the XPF family.</text>
</comment>
<dbReference type="GO" id="GO:0003697">
    <property type="term" value="F:single-stranded DNA binding"/>
    <property type="evidence" value="ECO:0007669"/>
    <property type="project" value="TreeGrafter"/>
</dbReference>
<dbReference type="SMART" id="SM00891">
    <property type="entry name" value="ERCC4"/>
    <property type="match status" value="1"/>
</dbReference>
<keyword evidence="3" id="KW-0540">Nuclease</keyword>
<dbReference type="GO" id="GO:0000014">
    <property type="term" value="F:single-stranded DNA endodeoxyribonuclease activity"/>
    <property type="evidence" value="ECO:0007669"/>
    <property type="project" value="TreeGrafter"/>
</dbReference>
<keyword evidence="7" id="KW-0238">DNA-binding</keyword>